<accession>A0A1J8RBQ2</accession>
<comment type="caution">
    <text evidence="2">The sequence shown here is derived from an EMBL/GenBank/DDBJ whole genome shotgun (WGS) entry which is preliminary data.</text>
</comment>
<name>A0A1J8RBQ2_9AGAM</name>
<proteinExistence type="predicted"/>
<keyword evidence="3" id="KW-1185">Reference proteome</keyword>
<dbReference type="EMBL" id="LVVM01001155">
    <property type="protein sequence ID" value="OJA19170.1"/>
    <property type="molecule type" value="Genomic_DNA"/>
</dbReference>
<feature type="compositionally biased region" description="Polar residues" evidence="1">
    <location>
        <begin position="1"/>
        <end position="11"/>
    </location>
</feature>
<gene>
    <name evidence="2" type="ORF">AZE42_12474</name>
</gene>
<dbReference type="AlphaFoldDB" id="A0A1J8RBQ2"/>
<dbReference type="Proteomes" id="UP000183567">
    <property type="component" value="Unassembled WGS sequence"/>
</dbReference>
<sequence length="58" mass="6459">MVSLSSSQTQLPPRDWDPSQDTFYPPLAFGDSFQHTLPSLAVKQFRDVHVGVRALTVS</sequence>
<evidence type="ECO:0000313" key="2">
    <source>
        <dbReference type="EMBL" id="OJA19170.1"/>
    </source>
</evidence>
<dbReference type="OrthoDB" id="10487071at2759"/>
<evidence type="ECO:0000256" key="1">
    <source>
        <dbReference type="SAM" id="MobiDB-lite"/>
    </source>
</evidence>
<reference evidence="2 3" key="1">
    <citation type="submission" date="2016-03" db="EMBL/GenBank/DDBJ databases">
        <title>Comparative genomics of the ectomycorrhizal sister species Rhizopogon vinicolor and Rhizopogon vesiculosus (Basidiomycota: Boletales) reveals a divergence of the mating type B locus.</title>
        <authorList>
            <person name="Mujic A.B."/>
            <person name="Kuo A."/>
            <person name="Tritt A."/>
            <person name="Lipzen A."/>
            <person name="Chen C."/>
            <person name="Johnson J."/>
            <person name="Sharma A."/>
            <person name="Barry K."/>
            <person name="Grigoriev I.V."/>
            <person name="Spatafora J.W."/>
        </authorList>
    </citation>
    <scope>NUCLEOTIDE SEQUENCE [LARGE SCALE GENOMIC DNA]</scope>
    <source>
        <strain evidence="2 3">AM-OR11-056</strain>
    </source>
</reference>
<feature type="region of interest" description="Disordered" evidence="1">
    <location>
        <begin position="1"/>
        <end position="22"/>
    </location>
</feature>
<protein>
    <submittedName>
        <fullName evidence="2">Uncharacterized protein</fullName>
    </submittedName>
</protein>
<evidence type="ECO:0000313" key="3">
    <source>
        <dbReference type="Proteomes" id="UP000183567"/>
    </source>
</evidence>
<organism evidence="2 3">
    <name type="scientific">Rhizopogon vesiculosus</name>
    <dbReference type="NCBI Taxonomy" id="180088"/>
    <lineage>
        <taxon>Eukaryota</taxon>
        <taxon>Fungi</taxon>
        <taxon>Dikarya</taxon>
        <taxon>Basidiomycota</taxon>
        <taxon>Agaricomycotina</taxon>
        <taxon>Agaricomycetes</taxon>
        <taxon>Agaricomycetidae</taxon>
        <taxon>Boletales</taxon>
        <taxon>Suillineae</taxon>
        <taxon>Rhizopogonaceae</taxon>
        <taxon>Rhizopogon</taxon>
    </lineage>
</organism>